<dbReference type="EMBL" id="JAVRRJ010000001">
    <property type="protein sequence ID" value="KAK5091346.1"/>
    <property type="molecule type" value="Genomic_DNA"/>
</dbReference>
<evidence type="ECO:0000256" key="1">
    <source>
        <dbReference type="ARBA" id="ARBA00006885"/>
    </source>
</evidence>
<dbReference type="InterPro" id="IPR005031">
    <property type="entry name" value="COQ10_START"/>
</dbReference>
<evidence type="ECO:0000256" key="2">
    <source>
        <dbReference type="ARBA" id="ARBA00011814"/>
    </source>
</evidence>
<proteinExistence type="inferred from homology"/>
<comment type="function">
    <text evidence="3">Required for the function of coenzyme Q in the respiratory chain. May serve as a chaperone or may be involved in the transport of Q6 from its site of synthesis to the catalytic sites of the respiratory complexes.</text>
</comment>
<organism evidence="5 6">
    <name type="scientific">Lithohypha guttulata</name>
    <dbReference type="NCBI Taxonomy" id="1690604"/>
    <lineage>
        <taxon>Eukaryota</taxon>
        <taxon>Fungi</taxon>
        <taxon>Dikarya</taxon>
        <taxon>Ascomycota</taxon>
        <taxon>Pezizomycotina</taxon>
        <taxon>Eurotiomycetes</taxon>
        <taxon>Chaetothyriomycetidae</taxon>
        <taxon>Chaetothyriales</taxon>
        <taxon>Trichomeriaceae</taxon>
        <taxon>Lithohypha</taxon>
    </lineage>
</organism>
<gene>
    <name evidence="5" type="primary">COQ10</name>
    <name evidence="5" type="ORF">LTR05_001529</name>
</gene>
<evidence type="ECO:0000256" key="3">
    <source>
        <dbReference type="ARBA" id="ARBA00024947"/>
    </source>
</evidence>
<dbReference type="InterPro" id="IPR044996">
    <property type="entry name" value="COQ10-like"/>
</dbReference>
<reference evidence="5 6" key="1">
    <citation type="submission" date="2023-08" db="EMBL/GenBank/DDBJ databases">
        <title>Black Yeasts Isolated from many extreme environments.</title>
        <authorList>
            <person name="Coleine C."/>
            <person name="Stajich J.E."/>
            <person name="Selbmann L."/>
        </authorList>
    </citation>
    <scope>NUCLEOTIDE SEQUENCE [LARGE SCALE GENOMIC DNA]</scope>
    <source>
        <strain evidence="5 6">CCFEE 5910</strain>
    </source>
</reference>
<keyword evidence="6" id="KW-1185">Reference proteome</keyword>
<dbReference type="GO" id="GO:0045333">
    <property type="term" value="P:cellular respiration"/>
    <property type="evidence" value="ECO:0007669"/>
    <property type="project" value="InterPro"/>
</dbReference>
<dbReference type="Proteomes" id="UP001309876">
    <property type="component" value="Unassembled WGS sequence"/>
</dbReference>
<dbReference type="InterPro" id="IPR023393">
    <property type="entry name" value="START-like_dom_sf"/>
</dbReference>
<name>A0AAN7TI24_9EURO</name>
<comment type="similarity">
    <text evidence="1">Belongs to the COQ10 family.</text>
</comment>
<accession>A0AAN7TI24</accession>
<dbReference type="CDD" id="cd07813">
    <property type="entry name" value="COQ10p_like"/>
    <property type="match status" value="1"/>
</dbReference>
<dbReference type="AlphaFoldDB" id="A0AAN7TI24"/>
<comment type="subunit">
    <text evidence="2">Interacts with coenzyme Q.</text>
</comment>
<evidence type="ECO:0000313" key="6">
    <source>
        <dbReference type="Proteomes" id="UP001309876"/>
    </source>
</evidence>
<feature type="domain" description="Coenzyme Q-binding protein COQ10 START" evidence="4">
    <location>
        <begin position="51"/>
        <end position="186"/>
    </location>
</feature>
<dbReference type="Gene3D" id="3.30.530.20">
    <property type="match status" value="1"/>
</dbReference>
<dbReference type="GeneID" id="90026370"/>
<protein>
    <submittedName>
        <fullName evidence="5">Coenzyme Q-binding protein coq10, mitochondrial</fullName>
    </submittedName>
</protein>
<dbReference type="Pfam" id="PF03364">
    <property type="entry name" value="Polyketide_cyc"/>
    <property type="match status" value="1"/>
</dbReference>
<evidence type="ECO:0000313" key="5">
    <source>
        <dbReference type="EMBL" id="KAK5091346.1"/>
    </source>
</evidence>
<dbReference type="GO" id="GO:0048039">
    <property type="term" value="F:ubiquinone binding"/>
    <property type="evidence" value="ECO:0007669"/>
    <property type="project" value="InterPro"/>
</dbReference>
<dbReference type="PANTHER" id="PTHR12901">
    <property type="entry name" value="SPERM PROTEIN HOMOLOG"/>
    <property type="match status" value="1"/>
</dbReference>
<dbReference type="GO" id="GO:0005739">
    <property type="term" value="C:mitochondrion"/>
    <property type="evidence" value="ECO:0007669"/>
    <property type="project" value="TreeGrafter"/>
</dbReference>
<evidence type="ECO:0000259" key="4">
    <source>
        <dbReference type="Pfam" id="PF03364"/>
    </source>
</evidence>
<dbReference type="PANTHER" id="PTHR12901:SF10">
    <property type="entry name" value="COENZYME Q-BINDING PROTEIN COQ10, MITOCHONDRIAL"/>
    <property type="match status" value="1"/>
</dbReference>
<dbReference type="RefSeq" id="XP_064752107.1">
    <property type="nucleotide sequence ID" value="XM_064901031.1"/>
</dbReference>
<dbReference type="SUPFAM" id="SSF55961">
    <property type="entry name" value="Bet v1-like"/>
    <property type="match status" value="1"/>
</dbReference>
<comment type="caution">
    <text evidence="5">The sequence shown here is derived from an EMBL/GenBank/DDBJ whole genome shotgun (WGS) entry which is preliminary data.</text>
</comment>
<sequence>MKHWGRAFPALLSRSSLLLRPEHQTRTFLDSILSSALGACPLRNLTHTKTLPYSASSIFKAVSDVSGYPAFLPFTVSSNVANRDERGYPTRASLKIGYEKFGLEEIWDSKVKCDPESGTVEAQSSEANSQGLFEVLQTKWHIKPAQGANQTSVKLDLNVKFRNPVYDQMFAQVEGKVVNVMISAFEKRVKELEAAKKAT</sequence>